<sequence>MVTFQDIIRRLTRFWEEQGCILQQGYDLEVGAGTFNPATFFRCLGPEPYRACYVEPSRRPTDGRYGLNPNRVQHYFQFQVMLKPAPLNIQELYLQSLEAVGFNLKEHDVRFVHDDWESPTLGASGLGWEVWMDGMEITQFTYFQNCGGLPLKPVTGELTYGLERLALYIQKVESIFDIQWTGDITYGDIYQQSEYEWSRYNFEESDARLWLQHFDAYEKEASLLVAKGLVIPAYDFVMKASHAFNMLDARGVISVTERTSYIARVRQLACDVAKAYLLSREKQKFPLMPRFKGIREEVPVKLTPKERLPEELMDASSDEKMDYLLEIGSEELPASFIEPALESLQGKLRALFDKENIPYTAIEMYGTPRRLAACVKGLSLAKPARTEERKGPAKESAFDADGSLKPAGLGFFKAVAAKPLALQEIAAGRHPKVRLREIGGKEYLFATIQEDSRPTTDILMETLPDIILGIDFPKKMRWSDLDISYARPLRWIVSLFGNHIVPFTVGNITAGRESTGHSQLHPWAFALVKSEDYLPILKDHKVIADIAERKKIIAKKIREIEECQGAVAAEKEKVLNQVVNLVEWPELLTGTFKAEYLKAPTEVLISEMVEHQKYFPLIKKDGTLKSCFIITANTRPTDKVREGNERALSPRLADGLALFEADLKIPLHELNERLKSITFQKDLGSVFAKVERLTRHAALIQQKLGISTPEQCARAALLSKCDIASRMVFEFPELQGTMGRHFALAQGETAEIAHAIEEHWMPKGEAAPLPSTPTGIVISLAEKFDNLLGSALVGLKATSSSDPYALRRQALGLIKILIANSLKLPLRELMQDLIDHFPLELRKRKEGAVDEVLEFLMNRIRTVFLEFGLSKDAIEASASIGFNDVYDSFLKAKAFQNFREKEGRFYKLFEVYKRVKGQLTSQKSINFSEALLEERAEIALHKLLQTTEEPFHSAVSSGRYDEAYRMIAEIQPALATLFDEVKIMAEDPKIQGNRLALLQLVFDRFSKLLDFSKIRE</sequence>
<dbReference type="SUPFAM" id="SSF109604">
    <property type="entry name" value="HD-domain/PDEase-like"/>
    <property type="match status" value="1"/>
</dbReference>
<keyword evidence="4 11" id="KW-0436">Ligase</keyword>
<dbReference type="Gene3D" id="1.20.58.180">
    <property type="entry name" value="Class II aaRS and biotin synthetases, domain 2"/>
    <property type="match status" value="1"/>
</dbReference>
<comment type="similarity">
    <text evidence="2 11">Belongs to the class-II aminoacyl-tRNA synthetase family.</text>
</comment>
<dbReference type="GO" id="GO:0005829">
    <property type="term" value="C:cytosol"/>
    <property type="evidence" value="ECO:0007669"/>
    <property type="project" value="TreeGrafter"/>
</dbReference>
<evidence type="ECO:0000256" key="5">
    <source>
        <dbReference type="ARBA" id="ARBA00022741"/>
    </source>
</evidence>
<evidence type="ECO:0000256" key="6">
    <source>
        <dbReference type="ARBA" id="ARBA00022840"/>
    </source>
</evidence>
<dbReference type="EC" id="6.1.1.14" evidence="11"/>
<dbReference type="SUPFAM" id="SSF55681">
    <property type="entry name" value="Class II aaRS and biotin synthetases"/>
    <property type="match status" value="1"/>
</dbReference>
<comment type="subcellular location">
    <subcellularLocation>
        <location evidence="1 11">Cytoplasm</location>
    </subcellularLocation>
</comment>
<dbReference type="PANTHER" id="PTHR30075">
    <property type="entry name" value="GLYCYL-TRNA SYNTHETASE"/>
    <property type="match status" value="1"/>
</dbReference>
<dbReference type="GO" id="GO:0005524">
    <property type="term" value="F:ATP binding"/>
    <property type="evidence" value="ECO:0007669"/>
    <property type="project" value="UniProtKB-UniRule"/>
</dbReference>
<dbReference type="InterPro" id="IPR045864">
    <property type="entry name" value="aa-tRNA-synth_II/BPL/LPL"/>
</dbReference>
<proteinExistence type="inferred from homology"/>
<dbReference type="AlphaFoldDB" id="A0A0H5DS21"/>
<dbReference type="GO" id="GO:0004820">
    <property type="term" value="F:glycine-tRNA ligase activity"/>
    <property type="evidence" value="ECO:0007669"/>
    <property type="project" value="UniProtKB-UniRule"/>
</dbReference>
<dbReference type="InterPro" id="IPR008909">
    <property type="entry name" value="DALR_anticod-bd"/>
</dbReference>
<dbReference type="OrthoDB" id="9775440at2"/>
<dbReference type="HAMAP" id="MF_00255">
    <property type="entry name" value="Gly_tRNA_synth_beta"/>
    <property type="match status" value="1"/>
</dbReference>
<dbReference type="Pfam" id="PF05746">
    <property type="entry name" value="DALR_1"/>
    <property type="match status" value="1"/>
</dbReference>
<evidence type="ECO:0000256" key="11">
    <source>
        <dbReference type="HAMAP-Rule" id="MF_00255"/>
    </source>
</evidence>
<evidence type="ECO:0000256" key="9">
    <source>
        <dbReference type="ARBA" id="ARBA00047937"/>
    </source>
</evidence>
<dbReference type="Gene3D" id="3.30.930.10">
    <property type="entry name" value="Bira Bifunctional Protein, Domain 2"/>
    <property type="match status" value="1"/>
</dbReference>
<evidence type="ECO:0000256" key="4">
    <source>
        <dbReference type="ARBA" id="ARBA00022598"/>
    </source>
</evidence>
<dbReference type="FunFam" id="3.30.930.10:FF:000006">
    <property type="entry name" value="Glycine--tRNA ligase alpha subunit"/>
    <property type="match status" value="1"/>
</dbReference>
<dbReference type="CDD" id="cd00733">
    <property type="entry name" value="GlyRS_alpha_core"/>
    <property type="match status" value="1"/>
</dbReference>
<comment type="catalytic activity">
    <reaction evidence="9 11">
        <text>tRNA(Gly) + glycine + ATP = glycyl-tRNA(Gly) + AMP + diphosphate</text>
        <dbReference type="Rhea" id="RHEA:16013"/>
        <dbReference type="Rhea" id="RHEA-COMP:9664"/>
        <dbReference type="Rhea" id="RHEA-COMP:9683"/>
        <dbReference type="ChEBI" id="CHEBI:30616"/>
        <dbReference type="ChEBI" id="CHEBI:33019"/>
        <dbReference type="ChEBI" id="CHEBI:57305"/>
        <dbReference type="ChEBI" id="CHEBI:78442"/>
        <dbReference type="ChEBI" id="CHEBI:78522"/>
        <dbReference type="ChEBI" id="CHEBI:456215"/>
        <dbReference type="EC" id="6.1.1.14"/>
    </reaction>
</comment>
<evidence type="ECO:0000256" key="8">
    <source>
        <dbReference type="ARBA" id="ARBA00023146"/>
    </source>
</evidence>
<protein>
    <recommendedName>
        <fullName evidence="10 11">Multifunctional fusion protein</fullName>
    </recommendedName>
    <domain>
        <recommendedName>
            <fullName evidence="11">Glycine--tRNA ligase beta subunit</fullName>
            <ecNumber evidence="11">6.1.1.14</ecNumber>
        </recommendedName>
        <alternativeName>
            <fullName evidence="11">Glycyl-tRNA synthetase beta subunit</fullName>
            <shortName evidence="11">GlyRS</shortName>
        </alternativeName>
    </domain>
    <domain>
        <recommendedName>
            <fullName evidence="10">Glycine--tRNA ligase alpha subunit</fullName>
        </recommendedName>
        <alternativeName>
            <fullName evidence="10">Glycyl-tRNA synthetase alpha subunit</fullName>
        </alternativeName>
    </domain>
</protein>
<dbReference type="GO" id="GO:0006426">
    <property type="term" value="P:glycyl-tRNA aminoacylation"/>
    <property type="evidence" value="ECO:0007669"/>
    <property type="project" value="UniProtKB-UniRule"/>
</dbReference>
<feature type="domain" description="DALR anticodon binding" evidence="12">
    <location>
        <begin position="927"/>
        <end position="1009"/>
    </location>
</feature>
<evidence type="ECO:0000259" key="12">
    <source>
        <dbReference type="Pfam" id="PF05746"/>
    </source>
</evidence>
<reference evidence="14" key="1">
    <citation type="submission" date="2015-06" db="EMBL/GenBank/DDBJ databases">
        <authorList>
            <person name="Bertelli C."/>
        </authorList>
    </citation>
    <scope>NUCLEOTIDE SEQUENCE [LARGE SCALE GENOMIC DNA]</scope>
    <source>
        <strain evidence="14">CRIB-30</strain>
    </source>
</reference>
<dbReference type="NCBIfam" id="NF006827">
    <property type="entry name" value="PRK09348.1"/>
    <property type="match status" value="1"/>
</dbReference>
<dbReference type="PRINTS" id="PR01044">
    <property type="entry name" value="TRNASYNTHGA"/>
</dbReference>
<name>A0A0H5DS21_9BACT</name>
<keyword evidence="8 11" id="KW-0030">Aminoacyl-tRNA synthetase</keyword>
<gene>
    <name evidence="13" type="primary">glyqs3</name>
    <name evidence="10" type="synonym">glyQ</name>
    <name evidence="11" type="synonym">glyS</name>
    <name evidence="13" type="ORF">ELAC_2136</name>
</gene>
<evidence type="ECO:0000256" key="1">
    <source>
        <dbReference type="ARBA" id="ARBA00004496"/>
    </source>
</evidence>
<dbReference type="InterPro" id="IPR002310">
    <property type="entry name" value="Gly-tRNA_ligase_asu"/>
</dbReference>
<dbReference type="GO" id="GO:0006420">
    <property type="term" value="P:arginyl-tRNA aminoacylation"/>
    <property type="evidence" value="ECO:0007669"/>
    <property type="project" value="InterPro"/>
</dbReference>
<dbReference type="EMBL" id="CWGJ01000028">
    <property type="protein sequence ID" value="CRX39457.1"/>
    <property type="molecule type" value="Genomic_DNA"/>
</dbReference>
<evidence type="ECO:0000256" key="7">
    <source>
        <dbReference type="ARBA" id="ARBA00022917"/>
    </source>
</evidence>
<dbReference type="NCBIfam" id="TIGR00388">
    <property type="entry name" value="glyQ"/>
    <property type="match status" value="1"/>
</dbReference>
<dbReference type="Pfam" id="PF02091">
    <property type="entry name" value="tRNA-synt_2e"/>
    <property type="match status" value="1"/>
</dbReference>
<dbReference type="Pfam" id="PF02092">
    <property type="entry name" value="tRNA_synt_2f"/>
    <property type="match status" value="1"/>
</dbReference>
<comment type="subunit">
    <text evidence="11">Tetramer of two alpha and two beta subunits.</text>
</comment>
<dbReference type="RefSeq" id="WP_098039323.1">
    <property type="nucleotide sequence ID" value="NZ_CWGJ01000028.1"/>
</dbReference>
<keyword evidence="5 11" id="KW-0547">Nucleotide-binding</keyword>
<dbReference type="HAMAP" id="MF_00254">
    <property type="entry name" value="Gly_tRNA_synth_alpha"/>
    <property type="match status" value="1"/>
</dbReference>
<evidence type="ECO:0000256" key="10">
    <source>
        <dbReference type="HAMAP-Rule" id="MF_00254"/>
    </source>
</evidence>
<dbReference type="PROSITE" id="PS50861">
    <property type="entry name" value="AA_TRNA_LIGASE_II_GLYAB"/>
    <property type="match status" value="2"/>
</dbReference>
<dbReference type="PANTHER" id="PTHR30075:SF2">
    <property type="entry name" value="GLYCINE--TRNA LIGASE, CHLOROPLASTIC_MITOCHONDRIAL 2"/>
    <property type="match status" value="1"/>
</dbReference>
<dbReference type="InterPro" id="IPR006194">
    <property type="entry name" value="Gly-tRNA-synth_heterodimer"/>
</dbReference>
<keyword evidence="7 11" id="KW-0648">Protein biosynthesis</keyword>
<dbReference type="NCBIfam" id="TIGR00211">
    <property type="entry name" value="glyS"/>
    <property type="match status" value="1"/>
</dbReference>
<keyword evidence="6 11" id="KW-0067">ATP-binding</keyword>
<evidence type="ECO:0000313" key="13">
    <source>
        <dbReference type="EMBL" id="CRX39457.1"/>
    </source>
</evidence>
<dbReference type="InterPro" id="IPR015944">
    <property type="entry name" value="Gly-tRNA-synth_bsu"/>
</dbReference>
<dbReference type="Proteomes" id="UP000220251">
    <property type="component" value="Unassembled WGS sequence"/>
</dbReference>
<evidence type="ECO:0000256" key="2">
    <source>
        <dbReference type="ARBA" id="ARBA00008226"/>
    </source>
</evidence>
<keyword evidence="14" id="KW-1185">Reference proteome</keyword>
<keyword evidence="3 11" id="KW-0963">Cytoplasm</keyword>
<dbReference type="GO" id="GO:0004814">
    <property type="term" value="F:arginine-tRNA ligase activity"/>
    <property type="evidence" value="ECO:0007669"/>
    <property type="project" value="InterPro"/>
</dbReference>
<evidence type="ECO:0000256" key="3">
    <source>
        <dbReference type="ARBA" id="ARBA00022490"/>
    </source>
</evidence>
<evidence type="ECO:0000313" key="14">
    <source>
        <dbReference type="Proteomes" id="UP000220251"/>
    </source>
</evidence>
<organism evidence="13 14">
    <name type="scientific">Estrella lausannensis</name>
    <dbReference type="NCBI Taxonomy" id="483423"/>
    <lineage>
        <taxon>Bacteria</taxon>
        <taxon>Pseudomonadati</taxon>
        <taxon>Chlamydiota</taxon>
        <taxon>Chlamydiia</taxon>
        <taxon>Parachlamydiales</taxon>
        <taxon>Candidatus Criblamydiaceae</taxon>
        <taxon>Estrella</taxon>
    </lineage>
</organism>
<accession>A0A0H5DS21</accession>